<proteinExistence type="predicted"/>
<accession>A0A1R3TAE1</accession>
<organism evidence="4 5">
    <name type="scientific">Proteiniphilum saccharofermentans</name>
    <dbReference type="NCBI Taxonomy" id="1642647"/>
    <lineage>
        <taxon>Bacteria</taxon>
        <taxon>Pseudomonadati</taxon>
        <taxon>Bacteroidota</taxon>
        <taxon>Bacteroidia</taxon>
        <taxon>Bacteroidales</taxon>
        <taxon>Dysgonomonadaceae</taxon>
        <taxon>Proteiniphilum</taxon>
    </lineage>
</organism>
<dbReference type="Pfam" id="PF14905">
    <property type="entry name" value="OMP_b-brl_3"/>
    <property type="match status" value="1"/>
</dbReference>
<dbReference type="InterPro" id="IPR041700">
    <property type="entry name" value="OMP_b-brl_3"/>
</dbReference>
<dbReference type="AlphaFoldDB" id="A0A1R3TAE1"/>
<evidence type="ECO:0000313" key="4">
    <source>
        <dbReference type="EMBL" id="SCD20564.1"/>
    </source>
</evidence>
<gene>
    <name evidence="4" type="ORF">PSM36_1746</name>
</gene>
<evidence type="ECO:0000256" key="2">
    <source>
        <dbReference type="SAM" id="SignalP"/>
    </source>
</evidence>
<sequence length="949" mass="106505">MKKICFLVMAVLFPAFSCMLQAQTNSSISGKLIEKETEEPVPMANIRVLQQADSSFVTGKASDDKGLFTIPVKNGSYILHISYIGYNDIFRNVEVTSSNPNVKLGNIAMENDNILLSETVVTAKAPEIAVRGDTLEYNADSYKVTESAVVEDLLKKMPGVEISSEGKITVNGKEITKILVDGEEFFSNDPKVASKNLPAKMVEKLQVLERKTEMAQMTGFDDGEEENVINLLVRPGMKEGLFGNAFAGYGSKDRYEANGMVNYMKDKNQYTFLGGINNTNNAGFSDLAGAMFGSMGGRGGRGRMFGARDGISTSLNMGGNFSTQLSSRFKIGGNVRYGSTDTDVQSDVFTQNILSAGNTLENESNRSNNRSRNFNMDLRMEWNPDDATTIIFRPNVAFYNNNRDETGDFHTRNELSGDTINYGNSEYFSEGNGKDYGGNLDISRQLGKEGRILSAQLRANRGESENTGTSVSGTFYNGTRPDDLIDQRFTNTSDNTSWRVYLSYVEPIGRNNFLQLAYEYSQNVSESDKDTRTQDEFGEYTVLDSTYSKRLENNFVNQEIELNFRSVRENYDYMFGVSMEPSSSRSKTFIGTDMIHDTKQDVLNFAPMAQLNYRWSRTHNLRLRYWGRTEQPSVTQLSPVIDVSDPLNIRYGNPDLKPSFQHRFNVRYQRSNPEKASSLSAYLNGAYMTNDIVSATITDVTTGRKEATYRNVSGNWNTDARVIFNVPLKNIKFSIFSMSFARYNQGYGYSKSISGEDAPKEFTAEDKNTNRQISLMEALGLNYRSDQFDFSIRGNVNFNNVTNSLEGQIDQQYLNYGGSATTAIYLPWDLTLESDINYSTNSGYTDGFEQNEWLWNASLQKTLFKQKNGTIRFKIYDILQQRSNINRSVTSNYIQDTTTNTLTSYFMVHFVYRFNIFKGGVTQEDMMPQRRGFGGPGRGPGPGGPGGPI</sequence>
<reference evidence="5" key="1">
    <citation type="submission" date="2016-08" db="EMBL/GenBank/DDBJ databases">
        <authorList>
            <person name="Wibberg D."/>
        </authorList>
    </citation>
    <scope>NUCLEOTIDE SEQUENCE [LARGE SCALE GENOMIC DNA]</scope>
</reference>
<evidence type="ECO:0000256" key="1">
    <source>
        <dbReference type="SAM" id="MobiDB-lite"/>
    </source>
</evidence>
<evidence type="ECO:0000259" key="3">
    <source>
        <dbReference type="Pfam" id="PF14905"/>
    </source>
</evidence>
<dbReference type="STRING" id="1642647.PSM36_1746"/>
<dbReference type="SUPFAM" id="SSF56935">
    <property type="entry name" value="Porins"/>
    <property type="match status" value="1"/>
</dbReference>
<dbReference type="KEGG" id="psac:PSM36_1746"/>
<name>A0A1R3TAE1_9BACT</name>
<feature type="compositionally biased region" description="Gly residues" evidence="1">
    <location>
        <begin position="932"/>
        <end position="941"/>
    </location>
</feature>
<feature type="chain" id="PRO_5012706677" evidence="2">
    <location>
        <begin position="23"/>
        <end position="949"/>
    </location>
</feature>
<dbReference type="RefSeq" id="WP_076930568.1">
    <property type="nucleotide sequence ID" value="NZ_LT605205.1"/>
</dbReference>
<evidence type="ECO:0000313" key="5">
    <source>
        <dbReference type="Proteomes" id="UP000187464"/>
    </source>
</evidence>
<feature type="domain" description="Outer membrane protein beta-barrel" evidence="3">
    <location>
        <begin position="445"/>
        <end position="775"/>
    </location>
</feature>
<dbReference type="Pfam" id="PF13715">
    <property type="entry name" value="CarbopepD_reg_2"/>
    <property type="match status" value="1"/>
</dbReference>
<dbReference type="EMBL" id="LT605205">
    <property type="protein sequence ID" value="SCD20564.1"/>
    <property type="molecule type" value="Genomic_DNA"/>
</dbReference>
<dbReference type="Gene3D" id="2.60.40.1120">
    <property type="entry name" value="Carboxypeptidase-like, regulatory domain"/>
    <property type="match status" value="1"/>
</dbReference>
<dbReference type="Proteomes" id="UP000187464">
    <property type="component" value="Chromosome I"/>
</dbReference>
<protein>
    <submittedName>
        <fullName evidence="4">Outer membrane protein beta-barrel family</fullName>
    </submittedName>
</protein>
<dbReference type="InterPro" id="IPR008969">
    <property type="entry name" value="CarboxyPept-like_regulatory"/>
</dbReference>
<keyword evidence="5" id="KW-1185">Reference proteome</keyword>
<dbReference type="SUPFAM" id="SSF49464">
    <property type="entry name" value="Carboxypeptidase regulatory domain-like"/>
    <property type="match status" value="1"/>
</dbReference>
<feature type="region of interest" description="Disordered" evidence="1">
    <location>
        <begin position="928"/>
        <end position="949"/>
    </location>
</feature>
<feature type="signal peptide" evidence="2">
    <location>
        <begin position="1"/>
        <end position="22"/>
    </location>
</feature>
<keyword evidence="2" id="KW-0732">Signal</keyword>